<proteinExistence type="predicted"/>
<gene>
    <name evidence="1" type="ORF">SAMN04487997_2891</name>
</gene>
<dbReference type="Proteomes" id="UP000199420">
    <property type="component" value="Unassembled WGS sequence"/>
</dbReference>
<dbReference type="EMBL" id="FNYC01000005">
    <property type="protein sequence ID" value="SEJ26749.1"/>
    <property type="molecule type" value="Genomic_DNA"/>
</dbReference>
<accession>A0A1H6XC85</accession>
<reference evidence="1 2" key="1">
    <citation type="submission" date="2016-10" db="EMBL/GenBank/DDBJ databases">
        <authorList>
            <person name="de Groot N.N."/>
        </authorList>
    </citation>
    <scope>NUCLEOTIDE SEQUENCE [LARGE SCALE GENOMIC DNA]</scope>
    <source>
        <strain evidence="1 2">DSM 26515</strain>
    </source>
</reference>
<evidence type="ECO:0000313" key="1">
    <source>
        <dbReference type="EMBL" id="SEJ26749.1"/>
    </source>
</evidence>
<dbReference type="OrthoDB" id="5958223at2"/>
<dbReference type="RefSeq" id="WP_091338328.1">
    <property type="nucleotide sequence ID" value="NZ_FNYC01000005.1"/>
</dbReference>
<organism evidence="1 2">
    <name type="scientific">Frateuria terrea</name>
    <dbReference type="NCBI Taxonomy" id="529704"/>
    <lineage>
        <taxon>Bacteria</taxon>
        <taxon>Pseudomonadati</taxon>
        <taxon>Pseudomonadota</taxon>
        <taxon>Gammaproteobacteria</taxon>
        <taxon>Lysobacterales</taxon>
        <taxon>Rhodanobacteraceae</taxon>
        <taxon>Frateuria</taxon>
    </lineage>
</organism>
<name>A0A1H6XC85_9GAMM</name>
<sequence length="61" mass="7169">MNNVFDFQPVYPRHDLMIEIGKVQMAIEHLAARSEQERQQLRPRLESHMHRLCSALNQLAA</sequence>
<keyword evidence="2" id="KW-1185">Reference proteome</keyword>
<protein>
    <submittedName>
        <fullName evidence="1">Uncharacterized protein</fullName>
    </submittedName>
</protein>
<evidence type="ECO:0000313" key="2">
    <source>
        <dbReference type="Proteomes" id="UP000199420"/>
    </source>
</evidence>
<dbReference type="AlphaFoldDB" id="A0A1H6XC85"/>